<dbReference type="OrthoDB" id="5869888at2759"/>
<proteinExistence type="predicted"/>
<gene>
    <name evidence="1" type="ORF">DICVIV_12036</name>
</gene>
<reference evidence="1 2" key="1">
    <citation type="submission" date="2013-11" db="EMBL/GenBank/DDBJ databases">
        <title>Draft genome of the bovine lungworm Dictyocaulus viviparus.</title>
        <authorList>
            <person name="Mitreva M."/>
        </authorList>
    </citation>
    <scope>NUCLEOTIDE SEQUENCE [LARGE SCALE GENOMIC DNA]</scope>
    <source>
        <strain evidence="1 2">HannoverDv2000</strain>
    </source>
</reference>
<dbReference type="AlphaFoldDB" id="A0A0D8XBM9"/>
<organism evidence="1 2">
    <name type="scientific">Dictyocaulus viviparus</name>
    <name type="common">Bovine lungworm</name>
    <dbReference type="NCBI Taxonomy" id="29172"/>
    <lineage>
        <taxon>Eukaryota</taxon>
        <taxon>Metazoa</taxon>
        <taxon>Ecdysozoa</taxon>
        <taxon>Nematoda</taxon>
        <taxon>Chromadorea</taxon>
        <taxon>Rhabditida</taxon>
        <taxon>Rhabditina</taxon>
        <taxon>Rhabditomorpha</taxon>
        <taxon>Strongyloidea</taxon>
        <taxon>Metastrongylidae</taxon>
        <taxon>Dictyocaulus</taxon>
    </lineage>
</organism>
<evidence type="ECO:0000313" key="1">
    <source>
        <dbReference type="EMBL" id="KJH41988.1"/>
    </source>
</evidence>
<reference evidence="2" key="2">
    <citation type="journal article" date="2016" name="Sci. Rep.">
        <title>Dictyocaulus viviparus genome, variome and transcriptome elucidate lungworm biology and support future intervention.</title>
        <authorList>
            <person name="McNulty S.N."/>
            <person name="Strube C."/>
            <person name="Rosa B.A."/>
            <person name="Martin J.C."/>
            <person name="Tyagi R."/>
            <person name="Choi Y.J."/>
            <person name="Wang Q."/>
            <person name="Hallsworth Pepin K."/>
            <person name="Zhang X."/>
            <person name="Ozersky P."/>
            <person name="Wilson R.K."/>
            <person name="Sternberg P.W."/>
            <person name="Gasser R.B."/>
            <person name="Mitreva M."/>
        </authorList>
    </citation>
    <scope>NUCLEOTIDE SEQUENCE [LARGE SCALE GENOMIC DNA]</scope>
    <source>
        <strain evidence="2">HannoverDv2000</strain>
    </source>
</reference>
<dbReference type="Proteomes" id="UP000053766">
    <property type="component" value="Unassembled WGS sequence"/>
</dbReference>
<name>A0A0D8XBM9_DICVI</name>
<keyword evidence="2" id="KW-1185">Reference proteome</keyword>
<evidence type="ECO:0000313" key="2">
    <source>
        <dbReference type="Proteomes" id="UP000053766"/>
    </source>
</evidence>
<accession>A0A0D8XBM9</accession>
<sequence>MMANHAGDIVVVHLTKALWKEFRDRHWHDFEEFEEIKDQRTLCRHLKSSMIVDSSSSKQKPRVVTIVNSGGNVMSDSMNSEKSIL</sequence>
<dbReference type="EMBL" id="KN716727">
    <property type="protein sequence ID" value="KJH41988.1"/>
    <property type="molecule type" value="Genomic_DNA"/>
</dbReference>
<protein>
    <submittedName>
        <fullName evidence="1">Uncharacterized protein</fullName>
    </submittedName>
</protein>